<dbReference type="InterPro" id="IPR019547">
    <property type="entry name" value="Lipid_desat"/>
</dbReference>
<feature type="transmembrane region" description="Helical" evidence="6">
    <location>
        <begin position="158"/>
        <end position="177"/>
    </location>
</feature>
<dbReference type="GO" id="GO:0016491">
    <property type="term" value="F:oxidoreductase activity"/>
    <property type="evidence" value="ECO:0007669"/>
    <property type="project" value="TreeGrafter"/>
</dbReference>
<keyword evidence="4 6" id="KW-1133">Transmembrane helix</keyword>
<dbReference type="PANTHER" id="PTHR48177">
    <property type="entry name" value="TRANSMEMBRANE PROTEIN 189"/>
    <property type="match status" value="1"/>
</dbReference>
<evidence type="ECO:0000256" key="5">
    <source>
        <dbReference type="ARBA" id="ARBA00023136"/>
    </source>
</evidence>
<keyword evidence="5 6" id="KW-0472">Membrane</keyword>
<evidence type="ECO:0000313" key="8">
    <source>
        <dbReference type="EMBL" id="KAB8032164.1"/>
    </source>
</evidence>
<comment type="caution">
    <text evidence="8">The sequence shown here is derived from an EMBL/GenBank/DDBJ whole genome shotgun (WGS) entry which is preliminary data.</text>
</comment>
<evidence type="ECO:0000259" key="7">
    <source>
        <dbReference type="Pfam" id="PF10520"/>
    </source>
</evidence>
<feature type="domain" description="Lipid desaturase" evidence="7">
    <location>
        <begin position="81"/>
        <end position="254"/>
    </location>
</feature>
<organism evidence="8 9">
    <name type="scientific">Fluviispira multicolorata</name>
    <dbReference type="NCBI Taxonomy" id="2654512"/>
    <lineage>
        <taxon>Bacteria</taxon>
        <taxon>Pseudomonadati</taxon>
        <taxon>Bdellovibrionota</taxon>
        <taxon>Oligoflexia</taxon>
        <taxon>Silvanigrellales</taxon>
        <taxon>Silvanigrellaceae</taxon>
        <taxon>Fluviispira</taxon>
    </lineage>
</organism>
<keyword evidence="9" id="KW-1185">Reference proteome</keyword>
<reference evidence="8 9" key="1">
    <citation type="submission" date="2019-10" db="EMBL/GenBank/DDBJ databases">
        <title>New genus of Silvanigrellaceae.</title>
        <authorList>
            <person name="Pitt A."/>
            <person name="Hahn M.W."/>
        </authorList>
    </citation>
    <scope>NUCLEOTIDE SEQUENCE [LARGE SCALE GENOMIC DNA]</scope>
    <source>
        <strain evidence="8 9">33A1-SZDP</strain>
    </source>
</reference>
<gene>
    <name evidence="8" type="ORF">GCL57_05825</name>
</gene>
<dbReference type="PANTHER" id="PTHR48177:SF1">
    <property type="entry name" value="PLASMANYLETHANOLAMINE DESATURASE 1"/>
    <property type="match status" value="1"/>
</dbReference>
<evidence type="ECO:0000256" key="3">
    <source>
        <dbReference type="ARBA" id="ARBA00022692"/>
    </source>
</evidence>
<evidence type="ECO:0000256" key="2">
    <source>
        <dbReference type="ARBA" id="ARBA00007620"/>
    </source>
</evidence>
<dbReference type="EMBL" id="WFLN01000005">
    <property type="protein sequence ID" value="KAB8032164.1"/>
    <property type="molecule type" value="Genomic_DNA"/>
</dbReference>
<dbReference type="AlphaFoldDB" id="A0A833JEZ5"/>
<comment type="subcellular location">
    <subcellularLocation>
        <location evidence="1">Membrane</location>
        <topology evidence="1">Multi-pass membrane protein</topology>
    </subcellularLocation>
</comment>
<dbReference type="Pfam" id="PF10520">
    <property type="entry name" value="Lipid_desat"/>
    <property type="match status" value="1"/>
</dbReference>
<feature type="transmembrane region" description="Helical" evidence="6">
    <location>
        <begin position="70"/>
        <end position="93"/>
    </location>
</feature>
<dbReference type="Proteomes" id="UP000442694">
    <property type="component" value="Unassembled WGS sequence"/>
</dbReference>
<dbReference type="InterPro" id="IPR052601">
    <property type="entry name" value="Plasmalogen_desaturase"/>
</dbReference>
<comment type="similarity">
    <text evidence="2">Belongs to the fatty acid desaturase CarF family.</text>
</comment>
<protein>
    <submittedName>
        <fullName evidence="8">Carotenoid synthesis regulator CarF</fullName>
    </submittedName>
</protein>
<evidence type="ECO:0000256" key="1">
    <source>
        <dbReference type="ARBA" id="ARBA00004141"/>
    </source>
</evidence>
<proteinExistence type="inferred from homology"/>
<feature type="transmembrane region" description="Helical" evidence="6">
    <location>
        <begin position="42"/>
        <end position="64"/>
    </location>
</feature>
<evidence type="ECO:0000256" key="6">
    <source>
        <dbReference type="SAM" id="Phobius"/>
    </source>
</evidence>
<sequence length="266" mass="30853">MFQKKIEIGDWIMQDKEQSTPSVIVQRDKDELAKGYPKWFRFLETIGLILFFILVAIIAIRISIVANELWYFILPSLILGWIFSDFIGGLVHWAGDTWGSVDMPILGPALIRPFREHHVDPYAITRHDFIETNAACALAGVPILFSCLFLKMGKEFPISSFIAFFVFFLTIFVLFTNQIHKWAHTKKKNKILIFLQNAHIILNPEHHQIHHTPPFNKYYCITTGWLNSFLNSIGFFPKFEKLIMKYTHALPRRDDIGVSAAEKEIK</sequence>
<evidence type="ECO:0000256" key="4">
    <source>
        <dbReference type="ARBA" id="ARBA00022989"/>
    </source>
</evidence>
<accession>A0A833JEZ5</accession>
<evidence type="ECO:0000313" key="9">
    <source>
        <dbReference type="Proteomes" id="UP000442694"/>
    </source>
</evidence>
<keyword evidence="3 6" id="KW-0812">Transmembrane</keyword>
<name>A0A833JEZ5_9BACT</name>
<dbReference type="GO" id="GO:0016020">
    <property type="term" value="C:membrane"/>
    <property type="evidence" value="ECO:0007669"/>
    <property type="project" value="UniProtKB-SubCell"/>
</dbReference>